<evidence type="ECO:0008006" key="4">
    <source>
        <dbReference type="Google" id="ProtNLM"/>
    </source>
</evidence>
<protein>
    <recommendedName>
        <fullName evidence="4">DUF2232 domain-containing protein</fullName>
    </recommendedName>
</protein>
<dbReference type="RefSeq" id="WP_184329268.1">
    <property type="nucleotide sequence ID" value="NZ_JACHHZ010000001.1"/>
</dbReference>
<comment type="caution">
    <text evidence="2">The sequence shown here is derived from an EMBL/GenBank/DDBJ whole genome shotgun (WGS) entry which is preliminary data.</text>
</comment>
<evidence type="ECO:0000313" key="2">
    <source>
        <dbReference type="EMBL" id="MBB6091472.1"/>
    </source>
</evidence>
<sequence>MHHAIAAWLTQRPWHAAVAAAFCGALSLQMPMPFMVLAGAIPVLVMLRADWRQALPVAATSAAAAIWIVVTLGEMVPGLIAGLLVLIVGPALLAALLKRTGSLNLCFQIAASVVALAVIGVYLALSDPTAIWVELLRRALDSMEAAGLHFGGDTEAMIAIWARTMWGALAALSMTTVLGALFLGCWWQTLLDAPGRFGAEYRKLRLGLVLGLAVTVLFVTAFLSDSGLVASLAWVAFAALSFQGLAAAHRSKAGGKLNRGWLAAIYVLLVVPLSMSVTVLVLAIWGFADNWLRPRAQTV</sequence>
<feature type="transmembrane region" description="Helical" evidence="1">
    <location>
        <begin position="79"/>
        <end position="97"/>
    </location>
</feature>
<feature type="transmembrane region" description="Helical" evidence="1">
    <location>
        <begin position="260"/>
        <end position="288"/>
    </location>
</feature>
<feature type="transmembrane region" description="Helical" evidence="1">
    <location>
        <begin position="206"/>
        <end position="223"/>
    </location>
</feature>
<dbReference type="EMBL" id="JACHHZ010000001">
    <property type="protein sequence ID" value="MBB6091472.1"/>
    <property type="molecule type" value="Genomic_DNA"/>
</dbReference>
<organism evidence="2 3">
    <name type="scientific">Povalibacter uvarum</name>
    <dbReference type="NCBI Taxonomy" id="732238"/>
    <lineage>
        <taxon>Bacteria</taxon>
        <taxon>Pseudomonadati</taxon>
        <taxon>Pseudomonadota</taxon>
        <taxon>Gammaproteobacteria</taxon>
        <taxon>Steroidobacterales</taxon>
        <taxon>Steroidobacteraceae</taxon>
        <taxon>Povalibacter</taxon>
    </lineage>
</organism>
<dbReference type="AlphaFoldDB" id="A0A841HGW5"/>
<feature type="transmembrane region" description="Helical" evidence="1">
    <location>
        <begin position="29"/>
        <end position="47"/>
    </location>
</feature>
<feature type="transmembrane region" description="Helical" evidence="1">
    <location>
        <begin position="54"/>
        <end position="73"/>
    </location>
</feature>
<accession>A0A841HGW5</accession>
<gene>
    <name evidence="2" type="ORF">HNQ60_000318</name>
</gene>
<keyword evidence="3" id="KW-1185">Reference proteome</keyword>
<keyword evidence="1" id="KW-0812">Transmembrane</keyword>
<keyword evidence="1" id="KW-1133">Transmembrane helix</keyword>
<proteinExistence type="predicted"/>
<keyword evidence="1" id="KW-0472">Membrane</keyword>
<feature type="transmembrane region" description="Helical" evidence="1">
    <location>
        <begin position="104"/>
        <end position="125"/>
    </location>
</feature>
<name>A0A841HGW5_9GAMM</name>
<evidence type="ECO:0000313" key="3">
    <source>
        <dbReference type="Proteomes" id="UP000588068"/>
    </source>
</evidence>
<reference evidence="2 3" key="1">
    <citation type="submission" date="2020-08" db="EMBL/GenBank/DDBJ databases">
        <title>Genomic Encyclopedia of Type Strains, Phase IV (KMG-IV): sequencing the most valuable type-strain genomes for metagenomic binning, comparative biology and taxonomic classification.</title>
        <authorList>
            <person name="Goeker M."/>
        </authorList>
    </citation>
    <scope>NUCLEOTIDE SEQUENCE [LARGE SCALE GENOMIC DNA]</scope>
    <source>
        <strain evidence="2 3">DSM 26723</strain>
    </source>
</reference>
<evidence type="ECO:0000256" key="1">
    <source>
        <dbReference type="SAM" id="Phobius"/>
    </source>
</evidence>
<feature type="transmembrane region" description="Helical" evidence="1">
    <location>
        <begin position="229"/>
        <end position="248"/>
    </location>
</feature>
<dbReference type="Proteomes" id="UP000588068">
    <property type="component" value="Unassembled WGS sequence"/>
</dbReference>
<feature type="transmembrane region" description="Helical" evidence="1">
    <location>
        <begin position="165"/>
        <end position="186"/>
    </location>
</feature>